<keyword evidence="2" id="KW-0732">Signal</keyword>
<accession>A0A9X6RKH0</accession>
<feature type="region of interest" description="Disordered" evidence="1">
    <location>
        <begin position="26"/>
        <end position="52"/>
    </location>
</feature>
<feature type="compositionally biased region" description="Polar residues" evidence="1">
    <location>
        <begin position="43"/>
        <end position="52"/>
    </location>
</feature>
<dbReference type="SUPFAM" id="SSF54106">
    <property type="entry name" value="LysM domain"/>
    <property type="match status" value="1"/>
</dbReference>
<protein>
    <recommendedName>
        <fullName evidence="3">LysM domain-containing protein</fullName>
    </recommendedName>
</protein>
<comment type="caution">
    <text evidence="4">The sequence shown here is derived from an EMBL/GenBank/DDBJ whole genome shotgun (WGS) entry which is preliminary data.</text>
</comment>
<evidence type="ECO:0000259" key="3">
    <source>
        <dbReference type="PROSITE" id="PS51782"/>
    </source>
</evidence>
<dbReference type="InterPro" id="IPR036779">
    <property type="entry name" value="LysM_dom_sf"/>
</dbReference>
<dbReference type="AlphaFoldDB" id="A0A9X6RKH0"/>
<evidence type="ECO:0000256" key="2">
    <source>
        <dbReference type="SAM" id="SignalP"/>
    </source>
</evidence>
<feature type="compositionally biased region" description="Basic and acidic residues" evidence="1">
    <location>
        <begin position="29"/>
        <end position="42"/>
    </location>
</feature>
<dbReference type="Gene3D" id="3.10.350.10">
    <property type="entry name" value="LysM domain"/>
    <property type="match status" value="1"/>
</dbReference>
<feature type="signal peptide" evidence="2">
    <location>
        <begin position="1"/>
        <end position="26"/>
    </location>
</feature>
<evidence type="ECO:0000313" key="5">
    <source>
        <dbReference type="Proteomes" id="UP000192578"/>
    </source>
</evidence>
<dbReference type="OrthoDB" id="2107166at2759"/>
<gene>
    <name evidence="4" type="ORF">BV898_15200</name>
</gene>
<dbReference type="EMBL" id="MTYJ01000199">
    <property type="protein sequence ID" value="OWA50691.1"/>
    <property type="molecule type" value="Genomic_DNA"/>
</dbReference>
<reference evidence="5" key="1">
    <citation type="submission" date="2017-01" db="EMBL/GenBank/DDBJ databases">
        <title>Comparative genomics of anhydrobiosis in the tardigrade Hypsibius dujardini.</title>
        <authorList>
            <person name="Yoshida Y."/>
            <person name="Koutsovoulos G."/>
            <person name="Laetsch D."/>
            <person name="Stevens L."/>
            <person name="Kumar S."/>
            <person name="Horikawa D."/>
            <person name="Ishino K."/>
            <person name="Komine S."/>
            <person name="Tomita M."/>
            <person name="Blaxter M."/>
            <person name="Arakawa K."/>
        </authorList>
    </citation>
    <scope>NUCLEOTIDE SEQUENCE [LARGE SCALE GENOMIC DNA]</scope>
    <source>
        <strain evidence="5">Z151</strain>
    </source>
</reference>
<name>A0A9X6RKH0_HYPEX</name>
<dbReference type="Proteomes" id="UP000192578">
    <property type="component" value="Unassembled WGS sequence"/>
</dbReference>
<dbReference type="Pfam" id="PF01476">
    <property type="entry name" value="LysM"/>
    <property type="match status" value="1"/>
</dbReference>
<feature type="domain" description="LysM" evidence="3">
    <location>
        <begin position="53"/>
        <end position="97"/>
    </location>
</feature>
<keyword evidence="5" id="KW-1185">Reference proteome</keyword>
<proteinExistence type="predicted"/>
<organism evidence="4 5">
    <name type="scientific">Hypsibius exemplaris</name>
    <name type="common">Freshwater tardigrade</name>
    <dbReference type="NCBI Taxonomy" id="2072580"/>
    <lineage>
        <taxon>Eukaryota</taxon>
        <taxon>Metazoa</taxon>
        <taxon>Ecdysozoa</taxon>
        <taxon>Tardigrada</taxon>
        <taxon>Eutardigrada</taxon>
        <taxon>Parachela</taxon>
        <taxon>Hypsibioidea</taxon>
        <taxon>Hypsibiidae</taxon>
        <taxon>Hypsibius</taxon>
    </lineage>
</organism>
<sequence>MFSASSTLCLGVLVMVCLCLTPGVLGNRASDRDRHSPSRDRQPASSSSLSCTLTHNVRPGDSCHEVAETYFLAQSTLEGLNRGIDCRHLRLGQKLCLN</sequence>
<dbReference type="CDD" id="cd00118">
    <property type="entry name" value="LysM"/>
    <property type="match status" value="1"/>
</dbReference>
<dbReference type="SMART" id="SM00257">
    <property type="entry name" value="LysM"/>
    <property type="match status" value="1"/>
</dbReference>
<evidence type="ECO:0000313" key="4">
    <source>
        <dbReference type="EMBL" id="OWA50691.1"/>
    </source>
</evidence>
<feature type="chain" id="PRO_5040763555" description="LysM domain-containing protein" evidence="2">
    <location>
        <begin position="27"/>
        <end position="98"/>
    </location>
</feature>
<dbReference type="PROSITE" id="PS51782">
    <property type="entry name" value="LYSM"/>
    <property type="match status" value="1"/>
</dbReference>
<evidence type="ECO:0000256" key="1">
    <source>
        <dbReference type="SAM" id="MobiDB-lite"/>
    </source>
</evidence>
<dbReference type="InterPro" id="IPR018392">
    <property type="entry name" value="LysM"/>
</dbReference>